<accession>A0A2S4PZQ8</accession>
<dbReference type="PANTHER" id="PTHR12992">
    <property type="entry name" value="NUDIX HYDROLASE"/>
    <property type="match status" value="1"/>
</dbReference>
<feature type="transmembrane region" description="Helical" evidence="1">
    <location>
        <begin position="285"/>
        <end position="302"/>
    </location>
</feature>
<keyword evidence="1" id="KW-0812">Transmembrane</keyword>
<evidence type="ECO:0000313" key="3">
    <source>
        <dbReference type="EMBL" id="POS87524.1"/>
    </source>
</evidence>
<dbReference type="AlphaFoldDB" id="A0A2S4PZQ8"/>
<sequence>MEAYSSGPKLINSLRDALKSISQNSCEYVDNSDRTTRRASVALIIRIRPHFSHWPKDETKSNYLFNLQNFFATPWVQNGDPEVIFIKRAAREGDRWTSHVALPGGKKDPEDSDDKRVAIRETAEEIGLDLTSPDAAYIGKLPERLILTALGTIPILTLFPFVFLWTKPVLPPLQLQPGEVASIHWVPLRIMLSSSSRTFKYINSADRIMQRGGLVSKVVLQFILGSIRFSAIELVPSESLHCSSSEEFFPRENLTQSVSKKSFLNGIFDWSISKKRVKITRHDPLLLWGLTLGIFVDFLHLLPPYNAIELWSYPTFTNYDVRLIIKILTRSLRQRNKDSLKVQSGANLTAIDNETEAVPIDNTLCVQGLDSTTEILQKSRFKDQSHIVGILLDGYYDMLRRGAIIAAGLRFVTFILLACIIVKSYGRKL</sequence>
<dbReference type="InterPro" id="IPR045121">
    <property type="entry name" value="CoAse"/>
</dbReference>
<dbReference type="InterPro" id="IPR015797">
    <property type="entry name" value="NUDIX_hydrolase-like_dom_sf"/>
</dbReference>
<protein>
    <recommendedName>
        <fullName evidence="2">Nudix hydrolase domain-containing protein</fullName>
    </recommendedName>
</protein>
<dbReference type="CDD" id="cd03426">
    <property type="entry name" value="NUDIX_CoAse_Nudt7"/>
    <property type="match status" value="1"/>
</dbReference>
<evidence type="ECO:0000256" key="1">
    <source>
        <dbReference type="SAM" id="Phobius"/>
    </source>
</evidence>
<gene>
    <name evidence="3" type="ORF">EPUL_001942</name>
</gene>
<dbReference type="Proteomes" id="UP000237438">
    <property type="component" value="Unassembled WGS sequence"/>
</dbReference>
<dbReference type="GO" id="GO:0010945">
    <property type="term" value="F:coenzyme A diphosphatase activity"/>
    <property type="evidence" value="ECO:0007669"/>
    <property type="project" value="InterPro"/>
</dbReference>
<name>A0A2S4PZQ8_9PEZI</name>
<dbReference type="SUPFAM" id="SSF55811">
    <property type="entry name" value="Nudix"/>
    <property type="match status" value="1"/>
</dbReference>
<feature type="domain" description="Nudix hydrolase" evidence="2">
    <location>
        <begin position="55"/>
        <end position="209"/>
    </location>
</feature>
<feature type="transmembrane region" description="Helical" evidence="1">
    <location>
        <begin position="402"/>
        <end position="422"/>
    </location>
</feature>
<dbReference type="InterPro" id="IPR000086">
    <property type="entry name" value="NUDIX_hydrolase_dom"/>
</dbReference>
<feature type="non-terminal residue" evidence="3">
    <location>
        <position position="429"/>
    </location>
</feature>
<dbReference type="STRING" id="225359.A0A2S4PZQ8"/>
<dbReference type="EMBL" id="PEDP01000112">
    <property type="protein sequence ID" value="POS87524.1"/>
    <property type="molecule type" value="Genomic_DNA"/>
</dbReference>
<reference evidence="3 4" key="1">
    <citation type="submission" date="2017-10" db="EMBL/GenBank/DDBJ databases">
        <title>Development of genomic resources for the powdery mildew, Erysiphe pulchra.</title>
        <authorList>
            <person name="Wadl P.A."/>
            <person name="Mack B.M."/>
            <person name="Moore G."/>
            <person name="Beltz S.B."/>
        </authorList>
    </citation>
    <scope>NUCLEOTIDE SEQUENCE [LARGE SCALE GENOMIC DNA]</scope>
    <source>
        <strain evidence="3">Cflorida</strain>
    </source>
</reference>
<evidence type="ECO:0000313" key="4">
    <source>
        <dbReference type="Proteomes" id="UP000237438"/>
    </source>
</evidence>
<dbReference type="PROSITE" id="PS51462">
    <property type="entry name" value="NUDIX"/>
    <property type="match status" value="1"/>
</dbReference>
<dbReference type="Pfam" id="PF00293">
    <property type="entry name" value="NUDIX"/>
    <property type="match status" value="1"/>
</dbReference>
<dbReference type="Gene3D" id="3.90.79.10">
    <property type="entry name" value="Nucleoside Triphosphate Pyrophosphohydrolase"/>
    <property type="match status" value="1"/>
</dbReference>
<dbReference type="OrthoDB" id="77989at2759"/>
<keyword evidence="1" id="KW-0472">Membrane</keyword>
<keyword evidence="1" id="KW-1133">Transmembrane helix</keyword>
<keyword evidence="4" id="KW-1185">Reference proteome</keyword>
<evidence type="ECO:0000259" key="2">
    <source>
        <dbReference type="PROSITE" id="PS51462"/>
    </source>
</evidence>
<proteinExistence type="predicted"/>
<dbReference type="PANTHER" id="PTHR12992:SF44">
    <property type="entry name" value="NUDIX HYDROLASE DOMAIN-CONTAINING PROTEIN"/>
    <property type="match status" value="1"/>
</dbReference>
<organism evidence="3 4">
    <name type="scientific">Erysiphe pulchra</name>
    <dbReference type="NCBI Taxonomy" id="225359"/>
    <lineage>
        <taxon>Eukaryota</taxon>
        <taxon>Fungi</taxon>
        <taxon>Dikarya</taxon>
        <taxon>Ascomycota</taxon>
        <taxon>Pezizomycotina</taxon>
        <taxon>Leotiomycetes</taxon>
        <taxon>Erysiphales</taxon>
        <taxon>Erysiphaceae</taxon>
        <taxon>Erysiphe</taxon>
    </lineage>
</organism>
<feature type="transmembrane region" description="Helical" evidence="1">
    <location>
        <begin position="145"/>
        <end position="165"/>
    </location>
</feature>
<comment type="caution">
    <text evidence="3">The sequence shown here is derived from an EMBL/GenBank/DDBJ whole genome shotgun (WGS) entry which is preliminary data.</text>
</comment>